<evidence type="ECO:0000313" key="2">
    <source>
        <dbReference type="Proteomes" id="UP000230607"/>
    </source>
</evidence>
<protein>
    <submittedName>
        <fullName evidence="1">Uncharacterized protein</fullName>
    </submittedName>
</protein>
<evidence type="ECO:0000313" key="1">
    <source>
        <dbReference type="EMBL" id="SMH70477.1"/>
    </source>
</evidence>
<accession>A0A2H1FCJ7</accession>
<dbReference type="AlphaFoldDB" id="A0A2H1FCJ7"/>
<name>A0A2H1FCJ7_9ARCH</name>
<sequence>MMCIFITRKFGDLRCKGICYRFAAKKPLGGYRFAVGQRPCSVCGIFVDSLSVGIRCPCCNNKLRLNSRNTKSRKNRFNLGDYTILEKASNLMKSIRGIPESDQMITSKLVLNK</sequence>
<keyword evidence="2" id="KW-1185">Reference proteome</keyword>
<reference evidence="2" key="1">
    <citation type="submission" date="2017-03" db="EMBL/GenBank/DDBJ databases">
        <authorList>
            <person name="Herbold C."/>
        </authorList>
    </citation>
    <scope>NUCLEOTIDE SEQUENCE [LARGE SCALE GENOMIC DNA]</scope>
</reference>
<gene>
    <name evidence="1" type="ORF">NCS_10284</name>
</gene>
<dbReference type="Proteomes" id="UP000230607">
    <property type="component" value="Chromosome 1"/>
</dbReference>
<dbReference type="EMBL" id="LT841358">
    <property type="protein sequence ID" value="SMH70477.1"/>
    <property type="molecule type" value="Genomic_DNA"/>
</dbReference>
<organism evidence="1 2">
    <name type="scientific">Candidatus Nitrosotalea okcheonensis</name>
    <dbReference type="NCBI Taxonomy" id="1903276"/>
    <lineage>
        <taxon>Archaea</taxon>
        <taxon>Nitrososphaerota</taxon>
        <taxon>Nitrososphaeria</taxon>
        <taxon>Nitrosotaleales</taxon>
        <taxon>Nitrosotaleaceae</taxon>
        <taxon>Nitrosotalea</taxon>
    </lineage>
</organism>
<proteinExistence type="predicted"/>